<gene>
    <name evidence="2" type="ORF">D5400_17125</name>
</gene>
<dbReference type="KEGG" id="abaw:D5400_17125"/>
<feature type="region of interest" description="Disordered" evidence="1">
    <location>
        <begin position="55"/>
        <end position="76"/>
    </location>
</feature>
<dbReference type="OrthoDB" id="8100969at2"/>
<name>A0A3S9B745_9HYPH</name>
<organism evidence="2 3">
    <name type="scientific">Georhizobium profundi</name>
    <dbReference type="NCBI Taxonomy" id="2341112"/>
    <lineage>
        <taxon>Bacteria</taxon>
        <taxon>Pseudomonadati</taxon>
        <taxon>Pseudomonadota</taxon>
        <taxon>Alphaproteobacteria</taxon>
        <taxon>Hyphomicrobiales</taxon>
        <taxon>Rhizobiaceae</taxon>
        <taxon>Georhizobium</taxon>
    </lineage>
</organism>
<accession>A0A3S9B745</accession>
<evidence type="ECO:0000256" key="1">
    <source>
        <dbReference type="SAM" id="MobiDB-lite"/>
    </source>
</evidence>
<evidence type="ECO:0000313" key="3">
    <source>
        <dbReference type="Proteomes" id="UP000268192"/>
    </source>
</evidence>
<proteinExistence type="predicted"/>
<keyword evidence="3" id="KW-1185">Reference proteome</keyword>
<dbReference type="Proteomes" id="UP000268192">
    <property type="component" value="Chromosome"/>
</dbReference>
<reference evidence="2 3" key="1">
    <citation type="submission" date="2018-09" db="EMBL/GenBank/DDBJ databases">
        <title>Marinorhizobium profundi gen. nov., sp. nov., isolated from a deep-sea sediment sample from the New Britain Trench and proposal of Marinorhizobiaceae fam. nov. in the order Rhizobiales of the class Alphaproteobacteria.</title>
        <authorList>
            <person name="Cao J."/>
        </authorList>
    </citation>
    <scope>NUCLEOTIDE SEQUENCE [LARGE SCALE GENOMIC DNA]</scope>
    <source>
        <strain evidence="2 3">WS11</strain>
    </source>
</reference>
<dbReference type="RefSeq" id="WP_126011097.1">
    <property type="nucleotide sequence ID" value="NZ_CP032509.1"/>
</dbReference>
<sequence length="95" mass="10254">MSITRHDQRMQITCDACPAAYPNTYAEEDFRVMIADAKAAGWIVRKIPAAAAAGRDRDTSDLFGKPPRIAGGAKAEPYTHTCPECASADRRGSLV</sequence>
<dbReference type="EMBL" id="CP032509">
    <property type="protein sequence ID" value="AZN72769.1"/>
    <property type="molecule type" value="Genomic_DNA"/>
</dbReference>
<evidence type="ECO:0000313" key="2">
    <source>
        <dbReference type="EMBL" id="AZN72769.1"/>
    </source>
</evidence>
<protein>
    <submittedName>
        <fullName evidence="2">Uncharacterized protein</fullName>
    </submittedName>
</protein>
<dbReference type="AlphaFoldDB" id="A0A3S9B745"/>